<reference evidence="1 2" key="1">
    <citation type="submission" date="2014-11" db="EMBL/GenBank/DDBJ databases">
        <title>Genome sequence and analysis of novel Kurthia sp.</title>
        <authorList>
            <person name="Lawson J.N."/>
            <person name="Gonzalez J.E."/>
            <person name="Rinauldi L."/>
            <person name="Xuan Z."/>
            <person name="Firman A."/>
            <person name="Shaddox L."/>
            <person name="Trudeau A."/>
            <person name="Shah S."/>
            <person name="Reiman D."/>
        </authorList>
    </citation>
    <scope>NUCLEOTIDE SEQUENCE [LARGE SCALE GENOMIC DNA]</scope>
    <source>
        <strain evidence="1 2">3B1D</strain>
    </source>
</reference>
<keyword evidence="2" id="KW-1185">Reference proteome</keyword>
<evidence type="ECO:0000313" key="2">
    <source>
        <dbReference type="Proteomes" id="UP000288623"/>
    </source>
</evidence>
<evidence type="ECO:0000313" key="1">
    <source>
        <dbReference type="EMBL" id="RUS57711.1"/>
    </source>
</evidence>
<dbReference type="AlphaFoldDB" id="A0A433RWQ7"/>
<dbReference type="EMBL" id="JTFC01000012">
    <property type="protein sequence ID" value="RUS57711.1"/>
    <property type="molecule type" value="Genomic_DNA"/>
</dbReference>
<dbReference type="Proteomes" id="UP000288623">
    <property type="component" value="Unassembled WGS sequence"/>
</dbReference>
<proteinExistence type="predicted"/>
<gene>
    <name evidence="1" type="ORF">QI30_03910</name>
</gene>
<name>A0A433RWQ7_9BACL</name>
<sequence>MTCKELKKKIVGDSGLKAKVQAINKVYFKQTYTQQDMQNLYSAPLNNLYKTSKYYVRFSSYYGNTTLSVGNFKTMQTITTISGY</sequence>
<dbReference type="OrthoDB" id="2865276at2"/>
<protein>
    <submittedName>
        <fullName evidence="1">Uncharacterized protein</fullName>
    </submittedName>
</protein>
<dbReference type="RefSeq" id="WP_126989650.1">
    <property type="nucleotide sequence ID" value="NZ_JTFC01000012.1"/>
</dbReference>
<accession>A0A433RWQ7</accession>
<organism evidence="1 2">
    <name type="scientific">Candidatus Kurthia intestinigallinarum</name>
    <dbReference type="NCBI Taxonomy" id="1562256"/>
    <lineage>
        <taxon>Bacteria</taxon>
        <taxon>Bacillati</taxon>
        <taxon>Bacillota</taxon>
        <taxon>Bacilli</taxon>
        <taxon>Bacillales</taxon>
        <taxon>Caryophanaceae</taxon>
        <taxon>Kurthia</taxon>
    </lineage>
</organism>
<comment type="caution">
    <text evidence="1">The sequence shown here is derived from an EMBL/GenBank/DDBJ whole genome shotgun (WGS) entry which is preliminary data.</text>
</comment>